<dbReference type="EMBL" id="RWJN01000076">
    <property type="protein sequence ID" value="TCD68075.1"/>
    <property type="molecule type" value="Genomic_DNA"/>
</dbReference>
<evidence type="ECO:0000313" key="2">
    <source>
        <dbReference type="EMBL" id="TCD68075.1"/>
    </source>
</evidence>
<dbReference type="AlphaFoldDB" id="A0A4R0RPK2"/>
<feature type="region of interest" description="Disordered" evidence="1">
    <location>
        <begin position="75"/>
        <end position="116"/>
    </location>
</feature>
<protein>
    <submittedName>
        <fullName evidence="2">Uncharacterized protein</fullName>
    </submittedName>
</protein>
<sequence length="253" mass="27866">MAPFFMTSPPHSPTPVRIAGAKTRKAVVSRLTGRSESSSQSSSRATSPEYPEHFLQEGLLQQLATLHRWQGYEKNHKLSRSNSTSSTSSTWTAETPDLFSDSSRPSTPSTSGFTTPNSSRLCLSVFSDDEEDRKDAISRTFSTGGAHVVFFRLNSTRQTIPFQGIHLARWAESRSNAEHRFQDILPSEQYGHKCSSCVSCSTPSIQSLHPDEGSLIIFSFEARSSYLDTCAASVQFHFGGNTGEDTLQRQCVG</sequence>
<gene>
    <name evidence="2" type="ORF">EIP91_011527</name>
</gene>
<evidence type="ECO:0000313" key="3">
    <source>
        <dbReference type="Proteomes" id="UP000292702"/>
    </source>
</evidence>
<reference evidence="2 3" key="1">
    <citation type="submission" date="2018-11" db="EMBL/GenBank/DDBJ databases">
        <title>Genome assembly of Steccherinum ochraceum LE-BIN_3174, the white-rot fungus of the Steccherinaceae family (The Residual Polyporoid clade, Polyporales, Basidiomycota).</title>
        <authorList>
            <person name="Fedorova T.V."/>
            <person name="Glazunova O.A."/>
            <person name="Landesman E.O."/>
            <person name="Moiseenko K.V."/>
            <person name="Psurtseva N.V."/>
            <person name="Savinova O.S."/>
            <person name="Shakhova N.V."/>
            <person name="Tyazhelova T.V."/>
            <person name="Vasina D.V."/>
        </authorList>
    </citation>
    <scope>NUCLEOTIDE SEQUENCE [LARGE SCALE GENOMIC DNA]</scope>
    <source>
        <strain evidence="2 3">LE-BIN_3174</strain>
    </source>
</reference>
<feature type="compositionally biased region" description="Low complexity" evidence="1">
    <location>
        <begin position="29"/>
        <end position="47"/>
    </location>
</feature>
<keyword evidence="3" id="KW-1185">Reference proteome</keyword>
<proteinExistence type="predicted"/>
<feature type="region of interest" description="Disordered" evidence="1">
    <location>
        <begin position="1"/>
        <end position="50"/>
    </location>
</feature>
<comment type="caution">
    <text evidence="2">The sequence shown here is derived from an EMBL/GenBank/DDBJ whole genome shotgun (WGS) entry which is preliminary data.</text>
</comment>
<feature type="compositionally biased region" description="Low complexity" evidence="1">
    <location>
        <begin position="80"/>
        <end position="92"/>
    </location>
</feature>
<accession>A0A4R0RPK2</accession>
<feature type="compositionally biased region" description="Low complexity" evidence="1">
    <location>
        <begin position="100"/>
        <end position="116"/>
    </location>
</feature>
<evidence type="ECO:0000256" key="1">
    <source>
        <dbReference type="SAM" id="MobiDB-lite"/>
    </source>
</evidence>
<dbReference type="Proteomes" id="UP000292702">
    <property type="component" value="Unassembled WGS sequence"/>
</dbReference>
<organism evidence="2 3">
    <name type="scientific">Steccherinum ochraceum</name>
    <dbReference type="NCBI Taxonomy" id="92696"/>
    <lineage>
        <taxon>Eukaryota</taxon>
        <taxon>Fungi</taxon>
        <taxon>Dikarya</taxon>
        <taxon>Basidiomycota</taxon>
        <taxon>Agaricomycotina</taxon>
        <taxon>Agaricomycetes</taxon>
        <taxon>Polyporales</taxon>
        <taxon>Steccherinaceae</taxon>
        <taxon>Steccherinum</taxon>
    </lineage>
</organism>
<name>A0A4R0RPK2_9APHY</name>